<proteinExistence type="predicted"/>
<dbReference type="OrthoDB" id="386949at2759"/>
<dbReference type="GeneID" id="9225178"/>
<dbReference type="GO" id="GO:0051865">
    <property type="term" value="P:protein autoubiquitination"/>
    <property type="evidence" value="ECO:0007669"/>
    <property type="project" value="TreeGrafter"/>
</dbReference>
<dbReference type="GO" id="GO:0000151">
    <property type="term" value="C:ubiquitin ligase complex"/>
    <property type="evidence" value="ECO:0007669"/>
    <property type="project" value="TreeGrafter"/>
</dbReference>
<dbReference type="HOGENOM" id="CLU_1227403_0_0_1"/>
<dbReference type="GO" id="GO:0005634">
    <property type="term" value="C:nucleus"/>
    <property type="evidence" value="ECO:0007669"/>
    <property type="project" value="TreeGrafter"/>
</dbReference>
<dbReference type="EMBL" id="DS995707">
    <property type="protein sequence ID" value="EEQ34743.1"/>
    <property type="molecule type" value="Genomic_DNA"/>
</dbReference>
<dbReference type="GO" id="GO:0043161">
    <property type="term" value="P:proteasome-mediated ubiquitin-dependent protein catabolic process"/>
    <property type="evidence" value="ECO:0007669"/>
    <property type="project" value="TreeGrafter"/>
</dbReference>
<protein>
    <submittedName>
        <fullName evidence="2">Uncharacterized protein</fullName>
    </submittedName>
</protein>
<dbReference type="Pfam" id="PF09814">
    <property type="entry name" value="HECT_2"/>
    <property type="match status" value="1"/>
</dbReference>
<dbReference type="GO" id="GO:0005829">
    <property type="term" value="C:cytosol"/>
    <property type="evidence" value="ECO:0007669"/>
    <property type="project" value="TreeGrafter"/>
</dbReference>
<sequence length="281" mass="31129">MDDNIALYAHPFLCVAWMFISAAVGVVRSGRAKIEDSVNLDVFHALNLARDLLNSKEISSPPQILPASSLCCISCGSTVGEEHTSLQGLEFFKASVSVSQKAYSSTSSTHVDKELLESYPPEVIVGFQLLECIERSGARKFVMHSGIENNQQKDGLLVWVFNTDVRYSYNSSASCGNLIISAKRALKVFYQHLDNVQPLVNPEFGLLSATSLEEIRLPPRLYDCIKGSLERSTGLLPPSGRKFKESLTISAHYHRPILQLSSKWLAVSQPYGANSDWLVYR</sequence>
<dbReference type="GO" id="GO:0006513">
    <property type="term" value="P:protein monoubiquitination"/>
    <property type="evidence" value="ECO:0007669"/>
    <property type="project" value="TreeGrafter"/>
</dbReference>
<keyword evidence="1" id="KW-0472">Membrane</keyword>
<reference evidence="3" key="1">
    <citation type="journal article" date="2012" name="MBio">
        <title>Comparative genome analysis of Trichophyton rubrum and related dermatophytes reveals candidate genes involved in infection.</title>
        <authorList>
            <person name="Martinez D.A."/>
            <person name="Oliver B.G."/>
            <person name="Graeser Y."/>
            <person name="Goldberg J.M."/>
            <person name="Li W."/>
            <person name="Martinez-Rossi N.M."/>
            <person name="Monod M."/>
            <person name="Shelest E."/>
            <person name="Barton R.C."/>
            <person name="Birch E."/>
            <person name="Brakhage A.A."/>
            <person name="Chen Z."/>
            <person name="Gurr S.J."/>
            <person name="Heiman D."/>
            <person name="Heitman J."/>
            <person name="Kosti I."/>
            <person name="Rossi A."/>
            <person name="Saif S."/>
            <person name="Samalova M."/>
            <person name="Saunders C.W."/>
            <person name="Shea T."/>
            <person name="Summerbell R.C."/>
            <person name="Xu J."/>
            <person name="Young S."/>
            <person name="Zeng Q."/>
            <person name="Birren B.W."/>
            <person name="Cuomo C.A."/>
            <person name="White T.C."/>
        </authorList>
    </citation>
    <scope>NUCLEOTIDE SEQUENCE [LARGE SCALE GENOMIC DNA]</scope>
    <source>
        <strain evidence="3">ATCC MYA-4605 / CBS 113480</strain>
    </source>
</reference>
<evidence type="ECO:0000313" key="2">
    <source>
        <dbReference type="EMBL" id="EEQ34743.1"/>
    </source>
</evidence>
<accession>C5FYZ5</accession>
<dbReference type="VEuPathDB" id="FungiDB:MCYG_07562"/>
<keyword evidence="3" id="KW-1185">Reference proteome</keyword>
<dbReference type="eggNOG" id="KOG4784">
    <property type="taxonomic scope" value="Eukaryota"/>
</dbReference>
<feature type="transmembrane region" description="Helical" evidence="1">
    <location>
        <begin position="6"/>
        <end position="27"/>
    </location>
</feature>
<dbReference type="Proteomes" id="UP000002035">
    <property type="component" value="Unassembled WGS sequence"/>
</dbReference>
<dbReference type="GO" id="GO:0000209">
    <property type="term" value="P:protein polyubiquitination"/>
    <property type="evidence" value="ECO:0007669"/>
    <property type="project" value="TreeGrafter"/>
</dbReference>
<dbReference type="GO" id="GO:0061630">
    <property type="term" value="F:ubiquitin protein ligase activity"/>
    <property type="evidence" value="ECO:0007669"/>
    <property type="project" value="TreeGrafter"/>
</dbReference>
<organism evidence="2 3">
    <name type="scientific">Arthroderma otae (strain ATCC MYA-4605 / CBS 113480)</name>
    <name type="common">Microsporum canis</name>
    <dbReference type="NCBI Taxonomy" id="554155"/>
    <lineage>
        <taxon>Eukaryota</taxon>
        <taxon>Fungi</taxon>
        <taxon>Dikarya</taxon>
        <taxon>Ascomycota</taxon>
        <taxon>Pezizomycotina</taxon>
        <taxon>Eurotiomycetes</taxon>
        <taxon>Eurotiomycetidae</taxon>
        <taxon>Onygenales</taxon>
        <taxon>Arthrodermataceae</taxon>
        <taxon>Microsporum</taxon>
    </lineage>
</organism>
<evidence type="ECO:0000256" key="1">
    <source>
        <dbReference type="SAM" id="Phobius"/>
    </source>
</evidence>
<evidence type="ECO:0000313" key="3">
    <source>
        <dbReference type="Proteomes" id="UP000002035"/>
    </source>
</evidence>
<dbReference type="STRING" id="554155.C5FYZ5"/>
<keyword evidence="1" id="KW-1133">Transmembrane helix</keyword>
<dbReference type="InterPro" id="IPR019193">
    <property type="entry name" value="UBQ-conj_enz_E2-bd_prot"/>
</dbReference>
<name>C5FYZ5_ARTOC</name>
<dbReference type="GO" id="GO:0030332">
    <property type="term" value="F:cyclin binding"/>
    <property type="evidence" value="ECO:0007669"/>
    <property type="project" value="TreeGrafter"/>
</dbReference>
<dbReference type="PANTHER" id="PTHR31531">
    <property type="entry name" value="E3 UBIQUITIN-PROTEIN LIGASE E3D FAMILY MEMBER"/>
    <property type="match status" value="1"/>
</dbReference>
<dbReference type="AlphaFoldDB" id="C5FYZ5"/>
<keyword evidence="1" id="KW-0812">Transmembrane</keyword>
<dbReference type="GO" id="GO:0031624">
    <property type="term" value="F:ubiquitin conjugating enzyme binding"/>
    <property type="evidence" value="ECO:0007669"/>
    <property type="project" value="TreeGrafter"/>
</dbReference>
<dbReference type="RefSeq" id="XP_002843779.1">
    <property type="nucleotide sequence ID" value="XM_002843733.1"/>
</dbReference>
<dbReference type="PANTHER" id="PTHR31531:SF2">
    <property type="entry name" value="E3 UBIQUITIN-PROTEIN LIGASE E3D"/>
    <property type="match status" value="1"/>
</dbReference>
<gene>
    <name evidence="2" type="ORF">MCYG_07562</name>
</gene>